<sequence>MTSSPTNVLMSVIGTRLATWPREAVDVEEYLEERGIYLRNTASNDTAPTDDTMYQPFVPDIEQNINMLALLGDVARGEITRDIIDNN</sequence>
<dbReference type="EMBL" id="LACB01000089">
    <property type="protein sequence ID" value="KAJ9489279.1"/>
    <property type="molecule type" value="Genomic_DNA"/>
</dbReference>
<protein>
    <submittedName>
        <fullName evidence="1">Uncharacterized protein</fullName>
    </submittedName>
</protein>
<proteinExistence type="predicted"/>
<organism evidence="1 2">
    <name type="scientific">Penicillium thymicola</name>
    <dbReference type="NCBI Taxonomy" id="293382"/>
    <lineage>
        <taxon>Eukaryota</taxon>
        <taxon>Fungi</taxon>
        <taxon>Dikarya</taxon>
        <taxon>Ascomycota</taxon>
        <taxon>Pezizomycotina</taxon>
        <taxon>Eurotiomycetes</taxon>
        <taxon>Eurotiomycetidae</taxon>
        <taxon>Eurotiales</taxon>
        <taxon>Aspergillaceae</taxon>
        <taxon>Penicillium</taxon>
    </lineage>
</organism>
<comment type="caution">
    <text evidence="1">The sequence shown here is derived from an EMBL/GenBank/DDBJ whole genome shotgun (WGS) entry which is preliminary data.</text>
</comment>
<reference evidence="1" key="2">
    <citation type="journal article" date="2016" name="Fungal Biol.">
        <title>Ochratoxin A production by Penicillium thymicola.</title>
        <authorList>
            <person name="Nguyen H.D.T."/>
            <person name="McMullin D.R."/>
            <person name="Ponomareva E."/>
            <person name="Riley R."/>
            <person name="Pomraning K.R."/>
            <person name="Baker S.E."/>
            <person name="Seifert K.A."/>
        </authorList>
    </citation>
    <scope>NUCLEOTIDE SEQUENCE</scope>
    <source>
        <strain evidence="1">DAOM 180753</strain>
    </source>
</reference>
<name>A0AAI9TL97_PENTH</name>
<keyword evidence="2" id="KW-1185">Reference proteome</keyword>
<evidence type="ECO:0000313" key="2">
    <source>
        <dbReference type="Proteomes" id="UP001227192"/>
    </source>
</evidence>
<evidence type="ECO:0000313" key="1">
    <source>
        <dbReference type="EMBL" id="KAJ9489279.1"/>
    </source>
</evidence>
<gene>
    <name evidence="1" type="ORF">VN97_g3984</name>
</gene>
<accession>A0AAI9TL97</accession>
<dbReference type="AlphaFoldDB" id="A0AAI9TL97"/>
<dbReference type="Proteomes" id="UP001227192">
    <property type="component" value="Unassembled WGS sequence"/>
</dbReference>
<reference evidence="1" key="1">
    <citation type="submission" date="2015-06" db="EMBL/GenBank/DDBJ databases">
        <authorList>
            <person name="Nguyen H."/>
        </authorList>
    </citation>
    <scope>NUCLEOTIDE SEQUENCE</scope>
    <source>
        <strain evidence="1">DAOM 180753</strain>
    </source>
</reference>